<feature type="active site" description="Proton acceptor" evidence="4">
    <location>
        <position position="305"/>
    </location>
</feature>
<dbReference type="Pfam" id="PF08100">
    <property type="entry name" value="Dimerisation"/>
    <property type="match status" value="1"/>
</dbReference>
<dbReference type="RefSeq" id="XP_025546172.1">
    <property type="nucleotide sequence ID" value="XM_025697926.1"/>
</dbReference>
<dbReference type="VEuPathDB" id="FungiDB:BO97DRAFT_438727"/>
<feature type="domain" description="O-methyltransferase C-terminal" evidence="5">
    <location>
        <begin position="227"/>
        <end position="375"/>
    </location>
</feature>
<dbReference type="AlphaFoldDB" id="A0A395HJB5"/>
<proteinExistence type="predicted"/>
<dbReference type="InterPro" id="IPR029063">
    <property type="entry name" value="SAM-dependent_MTases_sf"/>
</dbReference>
<dbReference type="PANTHER" id="PTHR43712:SF1">
    <property type="entry name" value="HYPOTHETICAL O-METHYLTRANSFERASE (EUROFUNG)-RELATED"/>
    <property type="match status" value="1"/>
</dbReference>
<dbReference type="GO" id="GO:0044550">
    <property type="term" value="P:secondary metabolite biosynthetic process"/>
    <property type="evidence" value="ECO:0007669"/>
    <property type="project" value="UniProtKB-ARBA"/>
</dbReference>
<evidence type="ECO:0000256" key="1">
    <source>
        <dbReference type="ARBA" id="ARBA00022603"/>
    </source>
</evidence>
<dbReference type="GeneID" id="37202215"/>
<keyword evidence="8" id="KW-1185">Reference proteome</keyword>
<evidence type="ECO:0000313" key="7">
    <source>
        <dbReference type="EMBL" id="RAL07018.1"/>
    </source>
</evidence>
<name>A0A395HJB5_ASPHC</name>
<dbReference type="PROSITE" id="PS51683">
    <property type="entry name" value="SAM_OMT_II"/>
    <property type="match status" value="1"/>
</dbReference>
<evidence type="ECO:0000259" key="5">
    <source>
        <dbReference type="Pfam" id="PF00891"/>
    </source>
</evidence>
<dbReference type="GO" id="GO:0046983">
    <property type="term" value="F:protein dimerization activity"/>
    <property type="evidence" value="ECO:0007669"/>
    <property type="project" value="InterPro"/>
</dbReference>
<dbReference type="InterPro" id="IPR036390">
    <property type="entry name" value="WH_DNA-bd_sf"/>
</dbReference>
<dbReference type="Pfam" id="PF00891">
    <property type="entry name" value="Methyltransf_2"/>
    <property type="match status" value="1"/>
</dbReference>
<dbReference type="GO" id="GO:0008171">
    <property type="term" value="F:O-methyltransferase activity"/>
    <property type="evidence" value="ECO:0007669"/>
    <property type="project" value="InterPro"/>
</dbReference>
<keyword evidence="3" id="KW-0949">S-adenosyl-L-methionine</keyword>
<dbReference type="SUPFAM" id="SSF53335">
    <property type="entry name" value="S-adenosyl-L-methionine-dependent methyltransferases"/>
    <property type="match status" value="1"/>
</dbReference>
<accession>A0A395HJB5</accession>
<gene>
    <name evidence="7" type="ORF">BO97DRAFT_438727</name>
</gene>
<sequence>MTDFDPQVDEAKTFLAQLNKIDLDDAGTHRDAIFECQSIITALQKPGDNALESFTTFTIFPCLRAASDLQVFEKLSKEPLTLQQLAEQTGAEPTLLARLMRVITGTGIIQESSPETYTATPTSNILGSSAFAAGFRMFGKIVPNLQNFPDHLQASDYCNPTDSDSPSGIFQSCFHTDHTFFQWLAANPPVARDFNTFQTTKRNQQHWSDTYPVWDRITEGADTLDAGAPLLVDVGGGMGHDLRALKTKFPAQLQKGQIVLQDQRSVIETIPENMRDQAIEYMAHDFFMPQPVTGARVYLLKHIIHNWPDEKVVEILRNVASGMKRGYSKVWLFGGIVPAMQAPRILSRMDIVMMVFMAAMERTERHITELLGRAGLVVTAVDIVTEGYGVVEAMLEGA</sequence>
<dbReference type="PANTHER" id="PTHR43712">
    <property type="entry name" value="PUTATIVE (AFU_ORTHOLOGUE AFUA_4G14580)-RELATED"/>
    <property type="match status" value="1"/>
</dbReference>
<dbReference type="InterPro" id="IPR012967">
    <property type="entry name" value="COMT_dimerisation"/>
</dbReference>
<dbReference type="EMBL" id="KZ824342">
    <property type="protein sequence ID" value="RAL07018.1"/>
    <property type="molecule type" value="Genomic_DNA"/>
</dbReference>
<evidence type="ECO:0000313" key="8">
    <source>
        <dbReference type="Proteomes" id="UP000248961"/>
    </source>
</evidence>
<dbReference type="Gene3D" id="3.40.50.150">
    <property type="entry name" value="Vaccinia Virus protein VP39"/>
    <property type="match status" value="1"/>
</dbReference>
<feature type="domain" description="O-methyltransferase dimerisation" evidence="6">
    <location>
        <begin position="53"/>
        <end position="126"/>
    </location>
</feature>
<dbReference type="PIRSF" id="PIRSF005739">
    <property type="entry name" value="O-mtase"/>
    <property type="match status" value="1"/>
</dbReference>
<dbReference type="InterPro" id="IPR016461">
    <property type="entry name" value="COMT-like"/>
</dbReference>
<organism evidence="7 8">
    <name type="scientific">Aspergillus homomorphus (strain CBS 101889)</name>
    <dbReference type="NCBI Taxonomy" id="1450537"/>
    <lineage>
        <taxon>Eukaryota</taxon>
        <taxon>Fungi</taxon>
        <taxon>Dikarya</taxon>
        <taxon>Ascomycota</taxon>
        <taxon>Pezizomycotina</taxon>
        <taxon>Eurotiomycetes</taxon>
        <taxon>Eurotiomycetidae</taxon>
        <taxon>Eurotiales</taxon>
        <taxon>Aspergillaceae</taxon>
        <taxon>Aspergillus</taxon>
        <taxon>Aspergillus subgen. Circumdati</taxon>
    </lineage>
</organism>
<keyword evidence="2 7" id="KW-0808">Transferase</keyword>
<dbReference type="InterPro" id="IPR001077">
    <property type="entry name" value="COMT_C"/>
</dbReference>
<reference evidence="7 8" key="1">
    <citation type="submission" date="2018-02" db="EMBL/GenBank/DDBJ databases">
        <title>The genomes of Aspergillus section Nigri reveals drivers in fungal speciation.</title>
        <authorList>
            <consortium name="DOE Joint Genome Institute"/>
            <person name="Vesth T.C."/>
            <person name="Nybo J."/>
            <person name="Theobald S."/>
            <person name="Brandl J."/>
            <person name="Frisvad J.C."/>
            <person name="Nielsen K.F."/>
            <person name="Lyhne E.K."/>
            <person name="Kogle M.E."/>
            <person name="Kuo A."/>
            <person name="Riley R."/>
            <person name="Clum A."/>
            <person name="Nolan M."/>
            <person name="Lipzen A."/>
            <person name="Salamov A."/>
            <person name="Henrissat B."/>
            <person name="Wiebenga A."/>
            <person name="De vries R.P."/>
            <person name="Grigoriev I.V."/>
            <person name="Mortensen U.H."/>
            <person name="Andersen M.R."/>
            <person name="Baker S.E."/>
        </authorList>
    </citation>
    <scope>NUCLEOTIDE SEQUENCE [LARGE SCALE GENOMIC DNA]</scope>
    <source>
        <strain evidence="7 8">CBS 101889</strain>
    </source>
</reference>
<protein>
    <submittedName>
        <fullName evidence="7">Putative O-methyltransferase</fullName>
    </submittedName>
</protein>
<evidence type="ECO:0000256" key="4">
    <source>
        <dbReference type="PIRSR" id="PIRSR005739-1"/>
    </source>
</evidence>
<dbReference type="Gene3D" id="1.10.10.10">
    <property type="entry name" value="Winged helix-like DNA-binding domain superfamily/Winged helix DNA-binding domain"/>
    <property type="match status" value="1"/>
</dbReference>
<dbReference type="OrthoDB" id="1535081at2759"/>
<evidence type="ECO:0000256" key="3">
    <source>
        <dbReference type="ARBA" id="ARBA00022691"/>
    </source>
</evidence>
<dbReference type="SUPFAM" id="SSF46785">
    <property type="entry name" value="Winged helix' DNA-binding domain"/>
    <property type="match status" value="1"/>
</dbReference>
<evidence type="ECO:0000256" key="2">
    <source>
        <dbReference type="ARBA" id="ARBA00022679"/>
    </source>
</evidence>
<dbReference type="GO" id="GO:0032259">
    <property type="term" value="P:methylation"/>
    <property type="evidence" value="ECO:0007669"/>
    <property type="project" value="UniProtKB-KW"/>
</dbReference>
<dbReference type="Proteomes" id="UP000248961">
    <property type="component" value="Unassembled WGS sequence"/>
</dbReference>
<keyword evidence="1 7" id="KW-0489">Methyltransferase</keyword>
<evidence type="ECO:0000259" key="6">
    <source>
        <dbReference type="Pfam" id="PF08100"/>
    </source>
</evidence>
<dbReference type="InterPro" id="IPR036388">
    <property type="entry name" value="WH-like_DNA-bd_sf"/>
</dbReference>